<protein>
    <recommendedName>
        <fullName evidence="2">Deltamethrin resistance protein prag01 domain-containing protein</fullName>
    </recommendedName>
</protein>
<dbReference type="Proteomes" id="UP001153709">
    <property type="component" value="Chromosome 7"/>
</dbReference>
<feature type="transmembrane region" description="Helical" evidence="1">
    <location>
        <begin position="63"/>
        <end position="83"/>
    </location>
</feature>
<proteinExistence type="predicted"/>
<evidence type="ECO:0000313" key="3">
    <source>
        <dbReference type="EMBL" id="CAG9838088.1"/>
    </source>
</evidence>
<name>A0A9N9TBA2_DIABA</name>
<reference evidence="3" key="1">
    <citation type="submission" date="2022-01" db="EMBL/GenBank/DDBJ databases">
        <authorList>
            <person name="King R."/>
        </authorList>
    </citation>
    <scope>NUCLEOTIDE SEQUENCE</scope>
</reference>
<keyword evidence="4" id="KW-1185">Reference proteome</keyword>
<evidence type="ECO:0000313" key="4">
    <source>
        <dbReference type="Proteomes" id="UP001153709"/>
    </source>
</evidence>
<keyword evidence="1" id="KW-0472">Membrane</keyword>
<dbReference type="AlphaFoldDB" id="A0A9N9TBA2"/>
<sequence>MWKAQIYHTILKPKFNLNPTQVFFYSQKSPSRKWEGNYNDFHQPEGNWAQKNAEMQKKRNKTLVIGIGFFIASFLFGKFTGLWEHYDYYPDRPADFNDYTGGEKSK</sequence>
<dbReference type="EMBL" id="OU898282">
    <property type="protein sequence ID" value="CAG9838088.1"/>
    <property type="molecule type" value="Genomic_DNA"/>
</dbReference>
<accession>A0A9N9TBA2</accession>
<evidence type="ECO:0000259" key="2">
    <source>
        <dbReference type="Pfam" id="PF16020"/>
    </source>
</evidence>
<dbReference type="Pfam" id="PF16020">
    <property type="entry name" value="Deltameth_res"/>
    <property type="match status" value="1"/>
</dbReference>
<dbReference type="InterPro" id="IPR031973">
    <property type="entry name" value="Deltameth_res_prag01"/>
</dbReference>
<gene>
    <name evidence="3" type="ORF">DIABBA_LOCUS11019</name>
</gene>
<evidence type="ECO:0000256" key="1">
    <source>
        <dbReference type="SAM" id="Phobius"/>
    </source>
</evidence>
<keyword evidence="1" id="KW-0812">Transmembrane</keyword>
<keyword evidence="1" id="KW-1133">Transmembrane helix</keyword>
<feature type="domain" description="Deltamethrin resistance protein prag01" evidence="2">
    <location>
        <begin position="39"/>
        <end position="87"/>
    </location>
</feature>
<organism evidence="3 4">
    <name type="scientific">Diabrotica balteata</name>
    <name type="common">Banded cucumber beetle</name>
    <dbReference type="NCBI Taxonomy" id="107213"/>
    <lineage>
        <taxon>Eukaryota</taxon>
        <taxon>Metazoa</taxon>
        <taxon>Ecdysozoa</taxon>
        <taxon>Arthropoda</taxon>
        <taxon>Hexapoda</taxon>
        <taxon>Insecta</taxon>
        <taxon>Pterygota</taxon>
        <taxon>Neoptera</taxon>
        <taxon>Endopterygota</taxon>
        <taxon>Coleoptera</taxon>
        <taxon>Polyphaga</taxon>
        <taxon>Cucujiformia</taxon>
        <taxon>Chrysomeloidea</taxon>
        <taxon>Chrysomelidae</taxon>
        <taxon>Galerucinae</taxon>
        <taxon>Diabroticina</taxon>
        <taxon>Diabroticites</taxon>
        <taxon>Diabrotica</taxon>
    </lineage>
</organism>